<dbReference type="OrthoDB" id="9808768at2"/>
<protein>
    <recommendedName>
        <fullName evidence="6">Chromosome partition protein Smc</fullName>
    </recommendedName>
</protein>
<evidence type="ECO:0000313" key="9">
    <source>
        <dbReference type="Proteomes" id="UP000317863"/>
    </source>
</evidence>
<dbReference type="Gene3D" id="1.20.1060.20">
    <property type="match status" value="1"/>
</dbReference>
<keyword evidence="5 6" id="KW-0238">DNA-binding</keyword>
<feature type="binding site" evidence="6">
    <location>
        <begin position="32"/>
        <end position="39"/>
    </location>
    <ligand>
        <name>ATP</name>
        <dbReference type="ChEBI" id="CHEBI:30616"/>
    </ligand>
</feature>
<keyword evidence="1 6" id="KW-0963">Cytoplasm</keyword>
<name>A0A544QVA5_9FIRM</name>
<dbReference type="HAMAP" id="MF_01894">
    <property type="entry name" value="Smc_prok"/>
    <property type="match status" value="1"/>
</dbReference>
<dbReference type="Pfam" id="PF13175">
    <property type="entry name" value="AAA_15"/>
    <property type="match status" value="1"/>
</dbReference>
<dbReference type="SMART" id="SM00968">
    <property type="entry name" value="SMC_hinge"/>
    <property type="match status" value="1"/>
</dbReference>
<accession>A0A544QVA5</accession>
<dbReference type="CDD" id="cd03278">
    <property type="entry name" value="ABC_SMC_barmotin"/>
    <property type="match status" value="1"/>
</dbReference>
<dbReference type="RefSeq" id="WP_142535902.1">
    <property type="nucleotide sequence ID" value="NZ_SGJB01000008.1"/>
</dbReference>
<dbReference type="GO" id="GO:0016887">
    <property type="term" value="F:ATP hydrolysis activity"/>
    <property type="evidence" value="ECO:0007669"/>
    <property type="project" value="InterPro"/>
</dbReference>
<dbReference type="InterPro" id="IPR024704">
    <property type="entry name" value="SMC"/>
</dbReference>
<dbReference type="GO" id="GO:0006260">
    <property type="term" value="P:DNA replication"/>
    <property type="evidence" value="ECO:0007669"/>
    <property type="project" value="UniProtKB-UniRule"/>
</dbReference>
<feature type="coiled-coil region" evidence="6">
    <location>
        <begin position="297"/>
        <end position="335"/>
    </location>
</feature>
<feature type="coiled-coil region" evidence="6">
    <location>
        <begin position="227"/>
        <end position="268"/>
    </location>
</feature>
<dbReference type="Pfam" id="PF06470">
    <property type="entry name" value="SMC_hinge"/>
    <property type="match status" value="1"/>
</dbReference>
<reference evidence="8 9" key="1">
    <citation type="submission" date="2019-02" db="EMBL/GenBank/DDBJ databases">
        <title>Peptostreptococcaceae bacterium ZHW00191 nov., a new bacterium isolated from the human gut.</title>
        <authorList>
            <person name="Zhou H.-W."/>
            <person name="Chen X.-J."/>
        </authorList>
    </citation>
    <scope>NUCLEOTIDE SEQUENCE [LARGE SCALE GENOMIC DNA]</scope>
    <source>
        <strain evidence="8 9">ZHW00191</strain>
    </source>
</reference>
<dbReference type="GO" id="GO:0005694">
    <property type="term" value="C:chromosome"/>
    <property type="evidence" value="ECO:0007669"/>
    <property type="project" value="InterPro"/>
</dbReference>
<evidence type="ECO:0000256" key="2">
    <source>
        <dbReference type="ARBA" id="ARBA00022741"/>
    </source>
</evidence>
<comment type="subcellular location">
    <subcellularLocation>
        <location evidence="6">Cytoplasm</location>
    </subcellularLocation>
</comment>
<dbReference type="InterPro" id="IPR010935">
    <property type="entry name" value="SMC_hinge"/>
</dbReference>
<dbReference type="InterPro" id="IPR041685">
    <property type="entry name" value="AAA_GajA/Old/RecF-like"/>
</dbReference>
<evidence type="ECO:0000256" key="3">
    <source>
        <dbReference type="ARBA" id="ARBA00022840"/>
    </source>
</evidence>
<dbReference type="Gene3D" id="6.10.140.1720">
    <property type="match status" value="1"/>
</dbReference>
<proteinExistence type="inferred from homology"/>
<dbReference type="EMBL" id="SGJB01000008">
    <property type="protein sequence ID" value="TQQ84631.1"/>
    <property type="molecule type" value="Genomic_DNA"/>
</dbReference>
<dbReference type="GO" id="GO:0007062">
    <property type="term" value="P:sister chromatid cohesion"/>
    <property type="evidence" value="ECO:0007669"/>
    <property type="project" value="InterPro"/>
</dbReference>
<evidence type="ECO:0000256" key="6">
    <source>
        <dbReference type="HAMAP-Rule" id="MF_01894"/>
    </source>
</evidence>
<evidence type="ECO:0000256" key="5">
    <source>
        <dbReference type="ARBA" id="ARBA00023125"/>
    </source>
</evidence>
<dbReference type="GO" id="GO:0005737">
    <property type="term" value="C:cytoplasm"/>
    <property type="evidence" value="ECO:0007669"/>
    <property type="project" value="UniProtKB-SubCell"/>
</dbReference>
<keyword evidence="3 6" id="KW-0067">ATP-binding</keyword>
<dbReference type="SUPFAM" id="SSF52540">
    <property type="entry name" value="P-loop containing nucleoside triphosphate hydrolases"/>
    <property type="match status" value="2"/>
</dbReference>
<dbReference type="SUPFAM" id="SSF75553">
    <property type="entry name" value="Smc hinge domain"/>
    <property type="match status" value="1"/>
</dbReference>
<dbReference type="Gene3D" id="1.10.287.1490">
    <property type="match status" value="1"/>
</dbReference>
<feature type="coiled-coil region" evidence="6">
    <location>
        <begin position="174"/>
        <end position="201"/>
    </location>
</feature>
<dbReference type="Gene3D" id="3.40.50.300">
    <property type="entry name" value="P-loop containing nucleotide triphosphate hydrolases"/>
    <property type="match status" value="2"/>
</dbReference>
<feature type="coiled-coil region" evidence="6">
    <location>
        <begin position="367"/>
        <end position="464"/>
    </location>
</feature>
<evidence type="ECO:0000256" key="1">
    <source>
        <dbReference type="ARBA" id="ARBA00022490"/>
    </source>
</evidence>
<sequence>MHLKRIELRGFKSFPEKTEIVFNKGITAVVGPNGSGKSNISDAVRWVLGEQSMKSLRGDKVEDVIFAGSDKKKAMNYCEAALTIDNSDGEIDLEFTEITVKRRAYRSGESEFFINGKQCRMKDIKELFLDTGVGKDSYSIIEQGKIDDILNTTGSSRRKVFDEACGISKYRYRKLEAEKNLKNTSENLERINDIYFELEKQIGPMKIQKEKAEQFVELDKNLKVLEVNSFLREIDRIEKEVKETEKQLKEKDEKISEYIRKVKLEEENLVDIDEDMRIADSDIEKDGEYVSSLREVVNKKDAELNLIEERRNNKRNEIERKNREIQDRKNNIDINTAKIKEKEVEKTQKISDMTLSEEKIEKSGTSNKVNKEQIESIEKNIEEIKDRVIQAMNTSQEISNRLSVLETNRENMENRWQDIDNETEQIELDKKSYKKAEKISEERIQNLNKEKTDIKNKIEKNTSDIESVTSDISSINDRITKLQFERNDNQSKLDIYVDMENQYEGFKKGVKKVLKNNHLRGIDGAVAQVVKVSEKYEKAIESALGAAMQNIITEDEQSAKEAIEYLKKVEGGRVTFLPVNIIKPLRIDMDRVKSDISVEIASDIVICDEKYRNIVENLLGKTLVAKDMDDAIQFAKDTDYKFKIATLDGEIFNPGGAMTGGSIKGSTSILSRGRLIDEYKDKIEKIKTIIADEKISRYKLESDYKNLNTEKERLSENILHTEREITSGEAELSNIRNDIKRCNESIEKLERERESISSNMNYTVSKIKEIKLEADKVDNQIENDRKEDEKLSKQLIELRKKYDSQREEFEAMNRELISVKKEIESMDSEIERLDGENKETENNISRLLDEIKADEESIKILDEQKNNETKEKEKVSSMLSEAISLLENKKLSRDEMKSKYDKSSVTLKNMERELLDLREERFKVESRLERFKSGKDNYLNRLFEQYEMTFVQACDMRDDTISITKKEIESLKRKIKGLGNINLDAIEEYTSIKERFDLYSEQKSDLEDSIGSIKSLIDELETNMKSEFKIKFEEISKNFSEVYSKLFGGGKGHLSIEDKENILESDIIITAQPPGKKMKNINLLSGGEKALTAISILFAIILSRPTPFCILDEIEAPLDDINVYRFGKFLNELSERTQFIAVTHRRGTMQAAEYIYGVTMQEKGVSKIISVKLDEAEKMTDLR</sequence>
<feature type="domain" description="SMC hinge" evidence="7">
    <location>
        <begin position="520"/>
        <end position="635"/>
    </location>
</feature>
<evidence type="ECO:0000256" key="4">
    <source>
        <dbReference type="ARBA" id="ARBA00023054"/>
    </source>
</evidence>
<comment type="domain">
    <text evidence="6">Contains large globular domains required for ATP hydrolysis at each terminus and a third globular domain forming a flexible hinge near the middle of the molecule. These domains are separated by coiled-coil structures.</text>
</comment>
<dbReference type="NCBIfam" id="TIGR02168">
    <property type="entry name" value="SMC_prok_B"/>
    <property type="match status" value="1"/>
</dbReference>
<dbReference type="Pfam" id="PF02463">
    <property type="entry name" value="SMC_N"/>
    <property type="match status" value="1"/>
</dbReference>
<dbReference type="Proteomes" id="UP000317863">
    <property type="component" value="Unassembled WGS sequence"/>
</dbReference>
<dbReference type="Gene3D" id="3.30.70.1620">
    <property type="match status" value="1"/>
</dbReference>
<dbReference type="AlphaFoldDB" id="A0A544QVA5"/>
<dbReference type="InterPro" id="IPR036277">
    <property type="entry name" value="SMC_hinge_sf"/>
</dbReference>
<dbReference type="InterPro" id="IPR003395">
    <property type="entry name" value="RecF/RecN/SMC_N"/>
</dbReference>
<dbReference type="InterPro" id="IPR027417">
    <property type="entry name" value="P-loop_NTPase"/>
</dbReference>
<comment type="caution">
    <text evidence="8">The sequence shown here is derived from an EMBL/GenBank/DDBJ whole genome shotgun (WGS) entry which is preliminary data.</text>
</comment>
<keyword evidence="9" id="KW-1185">Reference proteome</keyword>
<evidence type="ECO:0000259" key="7">
    <source>
        <dbReference type="SMART" id="SM00968"/>
    </source>
</evidence>
<evidence type="ECO:0000313" key="8">
    <source>
        <dbReference type="EMBL" id="TQQ84631.1"/>
    </source>
</evidence>
<comment type="function">
    <text evidence="6">Required for chromosome condensation and partitioning.</text>
</comment>
<feature type="coiled-coil region" evidence="6">
    <location>
        <begin position="697"/>
        <end position="927"/>
    </location>
</feature>
<dbReference type="GO" id="GO:0007059">
    <property type="term" value="P:chromosome segregation"/>
    <property type="evidence" value="ECO:0007669"/>
    <property type="project" value="UniProtKB-UniRule"/>
</dbReference>
<keyword evidence="2 6" id="KW-0547">Nucleotide-binding</keyword>
<keyword evidence="4 6" id="KW-0175">Coiled coil</keyword>
<gene>
    <name evidence="6 8" type="primary">smc</name>
    <name evidence="8" type="ORF">EXD82_05420</name>
</gene>
<organism evidence="8 9">
    <name type="scientific">Peptacetobacter hominis</name>
    <dbReference type="NCBI Taxonomy" id="2743610"/>
    <lineage>
        <taxon>Bacteria</taxon>
        <taxon>Bacillati</taxon>
        <taxon>Bacillota</taxon>
        <taxon>Clostridia</taxon>
        <taxon>Peptostreptococcales</taxon>
        <taxon>Peptostreptococcaceae</taxon>
        <taxon>Peptacetobacter</taxon>
    </lineage>
</organism>
<dbReference type="PIRSF" id="PIRSF005719">
    <property type="entry name" value="SMC"/>
    <property type="match status" value="1"/>
</dbReference>
<dbReference type="GO" id="GO:0030261">
    <property type="term" value="P:chromosome condensation"/>
    <property type="evidence" value="ECO:0007669"/>
    <property type="project" value="InterPro"/>
</dbReference>
<dbReference type="GO" id="GO:0005524">
    <property type="term" value="F:ATP binding"/>
    <property type="evidence" value="ECO:0007669"/>
    <property type="project" value="UniProtKB-UniRule"/>
</dbReference>
<dbReference type="PANTHER" id="PTHR43977">
    <property type="entry name" value="STRUCTURAL MAINTENANCE OF CHROMOSOMES PROTEIN 3"/>
    <property type="match status" value="1"/>
</dbReference>
<dbReference type="GO" id="GO:0003677">
    <property type="term" value="F:DNA binding"/>
    <property type="evidence" value="ECO:0007669"/>
    <property type="project" value="UniProtKB-UniRule"/>
</dbReference>
<comment type="subunit">
    <text evidence="6">Homodimer.</text>
</comment>
<dbReference type="InterPro" id="IPR011890">
    <property type="entry name" value="SMC_prok"/>
</dbReference>
<comment type="similarity">
    <text evidence="6">Belongs to the SMC family.</text>
</comment>